<evidence type="ECO:0000313" key="3">
    <source>
        <dbReference type="Proteomes" id="UP000032180"/>
    </source>
</evidence>
<reference evidence="2" key="3">
    <citation type="submission" date="2015-04" db="UniProtKB">
        <authorList>
            <consortium name="EnsemblPlants"/>
        </authorList>
    </citation>
    <scope>IDENTIFICATION</scope>
</reference>
<protein>
    <submittedName>
        <fullName evidence="2">Uncharacterized protein</fullName>
    </submittedName>
</protein>
<name>A0A0D9VNM9_9ORYZ</name>
<proteinExistence type="predicted"/>
<accession>A0A0D9VNM9</accession>
<dbReference type="EnsemblPlants" id="LPERR03G01160.1">
    <property type="protein sequence ID" value="LPERR03G01160.1"/>
    <property type="gene ID" value="LPERR03G01160"/>
</dbReference>
<reference evidence="3" key="2">
    <citation type="submission" date="2013-12" db="EMBL/GenBank/DDBJ databases">
        <authorList>
            <person name="Yu Y."/>
            <person name="Lee S."/>
            <person name="de Baynast K."/>
            <person name="Wissotski M."/>
            <person name="Liu L."/>
            <person name="Talag J."/>
            <person name="Goicoechea J."/>
            <person name="Angelova A."/>
            <person name="Jetty R."/>
            <person name="Kudrna D."/>
            <person name="Golser W."/>
            <person name="Rivera L."/>
            <person name="Zhang J."/>
            <person name="Wing R."/>
        </authorList>
    </citation>
    <scope>NUCLEOTIDE SEQUENCE</scope>
</reference>
<reference evidence="2 3" key="1">
    <citation type="submission" date="2012-08" db="EMBL/GenBank/DDBJ databases">
        <title>Oryza genome evolution.</title>
        <authorList>
            <person name="Wing R.A."/>
        </authorList>
    </citation>
    <scope>NUCLEOTIDE SEQUENCE</scope>
</reference>
<organism evidence="2 3">
    <name type="scientific">Leersia perrieri</name>
    <dbReference type="NCBI Taxonomy" id="77586"/>
    <lineage>
        <taxon>Eukaryota</taxon>
        <taxon>Viridiplantae</taxon>
        <taxon>Streptophyta</taxon>
        <taxon>Embryophyta</taxon>
        <taxon>Tracheophyta</taxon>
        <taxon>Spermatophyta</taxon>
        <taxon>Magnoliopsida</taxon>
        <taxon>Liliopsida</taxon>
        <taxon>Poales</taxon>
        <taxon>Poaceae</taxon>
        <taxon>BOP clade</taxon>
        <taxon>Oryzoideae</taxon>
        <taxon>Oryzeae</taxon>
        <taxon>Oryzinae</taxon>
        <taxon>Leersia</taxon>
    </lineage>
</organism>
<dbReference type="Proteomes" id="UP000032180">
    <property type="component" value="Chromosome 3"/>
</dbReference>
<keyword evidence="3" id="KW-1185">Reference proteome</keyword>
<evidence type="ECO:0000256" key="1">
    <source>
        <dbReference type="SAM" id="MobiDB-lite"/>
    </source>
</evidence>
<dbReference type="HOGENOM" id="CLU_2124648_0_0_1"/>
<sequence length="114" mass="12044">MGIKLDVGGVEAVGELEEAAIGRLEGVGGGGGEGGDDGGDLEHRGAVVAGDAVVGKGLSSSPIWGQERDLSKEVRLTHKATPPQKPLKRFQYSFRNQYEETRNENELGILVLES</sequence>
<dbReference type="Gramene" id="LPERR03G01160.1">
    <property type="protein sequence ID" value="LPERR03G01160.1"/>
    <property type="gene ID" value="LPERR03G01160"/>
</dbReference>
<evidence type="ECO:0000313" key="2">
    <source>
        <dbReference type="EnsemblPlants" id="LPERR03G01160.1"/>
    </source>
</evidence>
<feature type="region of interest" description="Disordered" evidence="1">
    <location>
        <begin position="23"/>
        <end position="43"/>
    </location>
</feature>
<dbReference type="AlphaFoldDB" id="A0A0D9VNM9"/>